<organism evidence="2 3">
    <name type="scientific">Streptomyces minutiscleroticus</name>
    <dbReference type="NCBI Taxonomy" id="68238"/>
    <lineage>
        <taxon>Bacteria</taxon>
        <taxon>Bacillati</taxon>
        <taxon>Actinomycetota</taxon>
        <taxon>Actinomycetes</taxon>
        <taxon>Kitasatosporales</taxon>
        <taxon>Streptomycetaceae</taxon>
        <taxon>Streptomyces</taxon>
    </lineage>
</organism>
<feature type="region of interest" description="Disordered" evidence="1">
    <location>
        <begin position="22"/>
        <end position="82"/>
    </location>
</feature>
<accession>A0A918NSC5</accession>
<dbReference type="AlphaFoldDB" id="A0A918NSC5"/>
<evidence type="ECO:0000256" key="1">
    <source>
        <dbReference type="SAM" id="MobiDB-lite"/>
    </source>
</evidence>
<reference evidence="2" key="2">
    <citation type="submission" date="2020-09" db="EMBL/GenBank/DDBJ databases">
        <authorList>
            <person name="Sun Q."/>
            <person name="Ohkuma M."/>
        </authorList>
    </citation>
    <scope>NUCLEOTIDE SEQUENCE</scope>
    <source>
        <strain evidence="2">JCM 4790</strain>
    </source>
</reference>
<comment type="caution">
    <text evidence="2">The sequence shown here is derived from an EMBL/GenBank/DDBJ whole genome shotgun (WGS) entry which is preliminary data.</text>
</comment>
<dbReference type="EMBL" id="BMVU01000030">
    <property type="protein sequence ID" value="GGX91957.1"/>
    <property type="molecule type" value="Genomic_DNA"/>
</dbReference>
<feature type="compositionally biased region" description="Basic and acidic residues" evidence="1">
    <location>
        <begin position="71"/>
        <end position="82"/>
    </location>
</feature>
<reference evidence="2" key="1">
    <citation type="journal article" date="2014" name="Int. J. Syst. Evol. Microbiol.">
        <title>Complete genome sequence of Corynebacterium casei LMG S-19264T (=DSM 44701T), isolated from a smear-ripened cheese.</title>
        <authorList>
            <consortium name="US DOE Joint Genome Institute (JGI-PGF)"/>
            <person name="Walter F."/>
            <person name="Albersmeier A."/>
            <person name="Kalinowski J."/>
            <person name="Ruckert C."/>
        </authorList>
    </citation>
    <scope>NUCLEOTIDE SEQUENCE</scope>
    <source>
        <strain evidence="2">JCM 4790</strain>
    </source>
</reference>
<keyword evidence="3" id="KW-1185">Reference proteome</keyword>
<name>A0A918NSC5_9ACTN</name>
<proteinExistence type="predicted"/>
<dbReference type="Proteomes" id="UP000619244">
    <property type="component" value="Unassembled WGS sequence"/>
</dbReference>
<evidence type="ECO:0000313" key="2">
    <source>
        <dbReference type="EMBL" id="GGX91957.1"/>
    </source>
</evidence>
<sequence length="82" mass="9469">MLGDPVEELRRIEVGDQHIGQIDQRGRHPPLTRKNSGFFPTRRIRGRGRHGQNAFRIVGVSDRNRTSTHGDWVETTRPRTDL</sequence>
<protein>
    <submittedName>
        <fullName evidence="2">Uncharacterized protein</fullName>
    </submittedName>
</protein>
<gene>
    <name evidence="2" type="ORF">GCM10010358_52220</name>
</gene>
<evidence type="ECO:0000313" key="3">
    <source>
        <dbReference type="Proteomes" id="UP000619244"/>
    </source>
</evidence>